<dbReference type="Proteomes" id="UP000525389">
    <property type="component" value="Unassembled WGS sequence"/>
</dbReference>
<feature type="transmembrane region" description="Helical" evidence="1">
    <location>
        <begin position="241"/>
        <end position="257"/>
    </location>
</feature>
<organism evidence="2 3">
    <name type="scientific">Deinococcus budaensis</name>
    <dbReference type="NCBI Taxonomy" id="1665626"/>
    <lineage>
        <taxon>Bacteria</taxon>
        <taxon>Thermotogati</taxon>
        <taxon>Deinococcota</taxon>
        <taxon>Deinococci</taxon>
        <taxon>Deinococcales</taxon>
        <taxon>Deinococcaceae</taxon>
        <taxon>Deinococcus</taxon>
    </lineage>
</organism>
<gene>
    <name evidence="2" type="ORF">HNQ09_002255</name>
</gene>
<keyword evidence="3" id="KW-1185">Reference proteome</keyword>
<evidence type="ECO:0000256" key="1">
    <source>
        <dbReference type="SAM" id="Phobius"/>
    </source>
</evidence>
<feature type="transmembrane region" description="Helical" evidence="1">
    <location>
        <begin position="218"/>
        <end position="235"/>
    </location>
</feature>
<feature type="transmembrane region" description="Helical" evidence="1">
    <location>
        <begin position="438"/>
        <end position="458"/>
    </location>
</feature>
<keyword evidence="1" id="KW-1133">Transmembrane helix</keyword>
<evidence type="ECO:0000313" key="3">
    <source>
        <dbReference type="Proteomes" id="UP000525389"/>
    </source>
</evidence>
<keyword evidence="1" id="KW-0472">Membrane</keyword>
<feature type="transmembrane region" description="Helical" evidence="1">
    <location>
        <begin position="264"/>
        <end position="280"/>
    </location>
</feature>
<feature type="transmembrane region" description="Helical" evidence="1">
    <location>
        <begin position="76"/>
        <end position="98"/>
    </location>
</feature>
<protein>
    <recommendedName>
        <fullName evidence="4">Oligosaccharide repeat unit polymerase</fullName>
    </recommendedName>
</protein>
<sequence>MTSTRVATIRKKPGGVVSSTAALVLGLTAAFLVFFTSPLPLTSNLLYLLGILLMVGAVIYVPQLRLNRTQTLSPRNLMLLSFALKIVVVPILVARAGYSQGLLPNLPTLPYIHQAHGVYISAMIAAFVGFTVVHRVPRHERIWALPNWLLIVLGMLALPAALYQLLVVLAGTRGAGVATPSSSNIFQVASTFFRALAPVVLLTVLFGRRPVKGWQTFPFWKLALGTALMVTVTFSINRANIIYPSLALFTVYALFNTRLRYSQIVLLGVLALTAVFYAGQARERYLLGEYAYQTRKHLSRADNAIEGAQVYFNAPQFGAYAIREFDDAPPTLTASLLESVPVLGERFRSGSGSYLYNFSIYRHFRARDQVYPAPIEVFVNLGWLGVLGVYLAVGALIAALHNVFVSARRNVFLAYISAYLTLLVCASINLSVSVVGQFAVYSATPFLVLWGWMALARYRWAAS</sequence>
<dbReference type="EMBL" id="JACHFN010000007">
    <property type="protein sequence ID" value="MBB5234812.1"/>
    <property type="molecule type" value="Genomic_DNA"/>
</dbReference>
<dbReference type="RefSeq" id="WP_184029115.1">
    <property type="nucleotide sequence ID" value="NZ_JACHFN010000007.1"/>
</dbReference>
<feature type="transmembrane region" description="Helical" evidence="1">
    <location>
        <begin position="381"/>
        <end position="400"/>
    </location>
</feature>
<feature type="transmembrane region" description="Helical" evidence="1">
    <location>
        <begin position="184"/>
        <end position="206"/>
    </location>
</feature>
<feature type="transmembrane region" description="Helical" evidence="1">
    <location>
        <begin position="21"/>
        <end position="39"/>
    </location>
</feature>
<dbReference type="AlphaFoldDB" id="A0A7W8GFN9"/>
<feature type="transmembrane region" description="Helical" evidence="1">
    <location>
        <begin position="118"/>
        <end position="136"/>
    </location>
</feature>
<reference evidence="2 3" key="1">
    <citation type="submission" date="2020-08" db="EMBL/GenBank/DDBJ databases">
        <title>Genomic Encyclopedia of Type Strains, Phase IV (KMG-IV): sequencing the most valuable type-strain genomes for metagenomic binning, comparative biology and taxonomic classification.</title>
        <authorList>
            <person name="Goeker M."/>
        </authorList>
    </citation>
    <scope>NUCLEOTIDE SEQUENCE [LARGE SCALE GENOMIC DNA]</scope>
    <source>
        <strain evidence="2 3">DSM 101791</strain>
    </source>
</reference>
<feature type="transmembrane region" description="Helical" evidence="1">
    <location>
        <begin position="412"/>
        <end position="432"/>
    </location>
</feature>
<keyword evidence="1" id="KW-0812">Transmembrane</keyword>
<evidence type="ECO:0008006" key="4">
    <source>
        <dbReference type="Google" id="ProtNLM"/>
    </source>
</evidence>
<accession>A0A7W8GFN9</accession>
<evidence type="ECO:0000313" key="2">
    <source>
        <dbReference type="EMBL" id="MBB5234812.1"/>
    </source>
</evidence>
<feature type="transmembrane region" description="Helical" evidence="1">
    <location>
        <begin position="148"/>
        <end position="172"/>
    </location>
</feature>
<proteinExistence type="predicted"/>
<name>A0A7W8GFN9_9DEIO</name>
<feature type="transmembrane region" description="Helical" evidence="1">
    <location>
        <begin position="45"/>
        <end position="64"/>
    </location>
</feature>
<comment type="caution">
    <text evidence="2">The sequence shown here is derived from an EMBL/GenBank/DDBJ whole genome shotgun (WGS) entry which is preliminary data.</text>
</comment>